<reference evidence="9 10" key="1">
    <citation type="submission" date="2018-10" db="EMBL/GenBank/DDBJ databases">
        <title>Isolation, diversity and antibacterial activity of antinobacteria from the wheat rhizosphere soil.</title>
        <authorList>
            <person name="Sun T."/>
        </authorList>
    </citation>
    <scope>NUCLEOTIDE SEQUENCE [LARGE SCALE GENOMIC DNA]</scope>
    <source>
        <strain evidence="9 10">SJ-23</strain>
    </source>
</reference>
<evidence type="ECO:0000259" key="8">
    <source>
        <dbReference type="PROSITE" id="PS50850"/>
    </source>
</evidence>
<feature type="transmembrane region" description="Helical" evidence="7">
    <location>
        <begin position="411"/>
        <end position="431"/>
    </location>
</feature>
<dbReference type="InterPro" id="IPR011701">
    <property type="entry name" value="MFS"/>
</dbReference>
<feature type="transmembrane region" description="Helical" evidence="7">
    <location>
        <begin position="326"/>
        <end position="342"/>
    </location>
</feature>
<organism evidence="9 10">
    <name type="scientific">Agromyces tardus</name>
    <dbReference type="NCBI Taxonomy" id="2583849"/>
    <lineage>
        <taxon>Bacteria</taxon>
        <taxon>Bacillati</taxon>
        <taxon>Actinomycetota</taxon>
        <taxon>Actinomycetes</taxon>
        <taxon>Micrococcales</taxon>
        <taxon>Microbacteriaceae</taxon>
        <taxon>Agromyces</taxon>
    </lineage>
</organism>
<dbReference type="PROSITE" id="PS50850">
    <property type="entry name" value="MFS"/>
    <property type="match status" value="1"/>
</dbReference>
<evidence type="ECO:0000256" key="3">
    <source>
        <dbReference type="ARBA" id="ARBA00022692"/>
    </source>
</evidence>
<keyword evidence="3 7" id="KW-0812">Transmembrane</keyword>
<protein>
    <submittedName>
        <fullName evidence="9">MFS transporter</fullName>
    </submittedName>
</protein>
<evidence type="ECO:0000256" key="7">
    <source>
        <dbReference type="SAM" id="Phobius"/>
    </source>
</evidence>
<evidence type="ECO:0000256" key="6">
    <source>
        <dbReference type="SAM" id="MobiDB-lite"/>
    </source>
</evidence>
<evidence type="ECO:0000256" key="1">
    <source>
        <dbReference type="ARBA" id="ARBA00004651"/>
    </source>
</evidence>
<feature type="transmembrane region" description="Helical" evidence="7">
    <location>
        <begin position="262"/>
        <end position="287"/>
    </location>
</feature>
<feature type="transmembrane region" description="Helical" evidence="7">
    <location>
        <begin position="161"/>
        <end position="181"/>
    </location>
</feature>
<dbReference type="EMBL" id="RHHB01000040">
    <property type="protein sequence ID" value="RNB45925.1"/>
    <property type="molecule type" value="Genomic_DNA"/>
</dbReference>
<dbReference type="CDD" id="cd17370">
    <property type="entry name" value="MFS_MJ1317_like"/>
    <property type="match status" value="1"/>
</dbReference>
<feature type="transmembrane region" description="Helical" evidence="7">
    <location>
        <begin position="137"/>
        <end position="155"/>
    </location>
</feature>
<keyword evidence="4 7" id="KW-1133">Transmembrane helix</keyword>
<feature type="transmembrane region" description="Helical" evidence="7">
    <location>
        <begin position="348"/>
        <end position="371"/>
    </location>
</feature>
<dbReference type="PANTHER" id="PTHR42688">
    <property type="entry name" value="CONSERVED PROTEIN"/>
    <property type="match status" value="1"/>
</dbReference>
<evidence type="ECO:0000256" key="4">
    <source>
        <dbReference type="ARBA" id="ARBA00022989"/>
    </source>
</evidence>
<evidence type="ECO:0000256" key="5">
    <source>
        <dbReference type="ARBA" id="ARBA00023136"/>
    </source>
</evidence>
<evidence type="ECO:0000313" key="9">
    <source>
        <dbReference type="EMBL" id="RNB45925.1"/>
    </source>
</evidence>
<evidence type="ECO:0000256" key="2">
    <source>
        <dbReference type="ARBA" id="ARBA00022475"/>
    </source>
</evidence>
<sequence>MVIGLGFVSLFIDMVSDGAISVGGALLEQLGASAALVGAVTGGATAIALILRLVTGPWADRTGAYWPFTIAGYAMSAVSVPLLALTPVLGTASLAVASGLILVERTGKAVRGPAKTVLLADPAGAVGRGKGFGVHKLLDQIGAFAGPLVVAAIAAMTGELWPAFLALAIPALVAMVLLFWLRAKVPDPSVYRTDGEQAGANAPATPAEPAASAEPVEPAPAAADPAPEPSSASGAAGRPSRRSAAARLSGLASIPAHVRTTFLLFATFAALTTFGLLSFGVMSFHLAATDLVPVAGVPLIYAAGMAAAAVGALATGWAYDRIGSSVLLLVPLLTAFVPGFTLGDTVAIVVVGVVIWGLATGVQDSTVKALVADLVPAAQRGTAYGWFAVFQGVGALAGASVAGALYGDVPLLITIVVVLQVAASVVLLVVLRRHRGEQALLAAPPA</sequence>
<dbReference type="InterPro" id="IPR020846">
    <property type="entry name" value="MFS_dom"/>
</dbReference>
<dbReference type="Pfam" id="PF07690">
    <property type="entry name" value="MFS_1"/>
    <property type="match status" value="1"/>
</dbReference>
<keyword evidence="2" id="KW-1003">Cell membrane</keyword>
<dbReference type="PANTHER" id="PTHR42688:SF1">
    <property type="entry name" value="BLR5212 PROTEIN"/>
    <property type="match status" value="1"/>
</dbReference>
<accession>A0A3M8A5W8</accession>
<comment type="subcellular location">
    <subcellularLocation>
        <location evidence="1">Cell membrane</location>
        <topology evidence="1">Multi-pass membrane protein</topology>
    </subcellularLocation>
</comment>
<feature type="region of interest" description="Disordered" evidence="6">
    <location>
        <begin position="194"/>
        <end position="239"/>
    </location>
</feature>
<feature type="domain" description="Major facilitator superfamily (MFS) profile" evidence="8">
    <location>
        <begin position="1"/>
        <end position="435"/>
    </location>
</feature>
<feature type="transmembrane region" description="Helical" evidence="7">
    <location>
        <begin position="299"/>
        <end position="319"/>
    </location>
</feature>
<gene>
    <name evidence="9" type="ORF">EDM22_15165</name>
</gene>
<dbReference type="Proteomes" id="UP000275048">
    <property type="component" value="Unassembled WGS sequence"/>
</dbReference>
<dbReference type="SUPFAM" id="SSF103473">
    <property type="entry name" value="MFS general substrate transporter"/>
    <property type="match status" value="1"/>
</dbReference>
<dbReference type="InterPro" id="IPR036259">
    <property type="entry name" value="MFS_trans_sf"/>
</dbReference>
<dbReference type="GO" id="GO:0022857">
    <property type="term" value="F:transmembrane transporter activity"/>
    <property type="evidence" value="ECO:0007669"/>
    <property type="project" value="InterPro"/>
</dbReference>
<evidence type="ECO:0000313" key="10">
    <source>
        <dbReference type="Proteomes" id="UP000275048"/>
    </source>
</evidence>
<dbReference type="GO" id="GO:0005886">
    <property type="term" value="C:plasma membrane"/>
    <property type="evidence" value="ECO:0007669"/>
    <property type="project" value="UniProtKB-SubCell"/>
</dbReference>
<feature type="transmembrane region" description="Helical" evidence="7">
    <location>
        <begin position="31"/>
        <end position="51"/>
    </location>
</feature>
<feature type="compositionally biased region" description="Low complexity" evidence="6">
    <location>
        <begin position="198"/>
        <end position="239"/>
    </location>
</feature>
<feature type="transmembrane region" description="Helical" evidence="7">
    <location>
        <begin position="383"/>
        <end position="405"/>
    </location>
</feature>
<keyword evidence="5 7" id="KW-0472">Membrane</keyword>
<dbReference type="InterPro" id="IPR052425">
    <property type="entry name" value="Uncharacterized_MFS-type"/>
</dbReference>
<comment type="caution">
    <text evidence="9">The sequence shown here is derived from an EMBL/GenBank/DDBJ whole genome shotgun (WGS) entry which is preliminary data.</text>
</comment>
<feature type="transmembrane region" description="Helical" evidence="7">
    <location>
        <begin position="86"/>
        <end position="103"/>
    </location>
</feature>
<dbReference type="AlphaFoldDB" id="A0A3M8A5W8"/>
<name>A0A3M8A5W8_9MICO</name>
<proteinExistence type="predicted"/>
<dbReference type="OrthoDB" id="9803985at2"/>
<keyword evidence="10" id="KW-1185">Reference proteome</keyword>
<dbReference type="Gene3D" id="1.20.1250.20">
    <property type="entry name" value="MFS general substrate transporter like domains"/>
    <property type="match status" value="1"/>
</dbReference>